<keyword evidence="3" id="KW-1185">Reference proteome</keyword>
<reference evidence="2" key="1">
    <citation type="journal article" date="2014" name="Int. J. Syst. Evol. Microbiol.">
        <title>Complete genome sequence of Corynebacterium casei LMG S-19264T (=DSM 44701T), isolated from a smear-ripened cheese.</title>
        <authorList>
            <consortium name="US DOE Joint Genome Institute (JGI-PGF)"/>
            <person name="Walter F."/>
            <person name="Albersmeier A."/>
            <person name="Kalinowski J."/>
            <person name="Ruckert C."/>
        </authorList>
    </citation>
    <scope>NUCLEOTIDE SEQUENCE</scope>
    <source>
        <strain evidence="2">VKM B-2484</strain>
    </source>
</reference>
<gene>
    <name evidence="2" type="ORF">GCM10017643_35810</name>
</gene>
<dbReference type="AlphaFoldDB" id="A0A9W6N067"/>
<dbReference type="EMBL" id="BSFJ01000026">
    <property type="protein sequence ID" value="GLK73464.1"/>
    <property type="molecule type" value="Genomic_DNA"/>
</dbReference>
<evidence type="ECO:0000256" key="1">
    <source>
        <dbReference type="SAM" id="MobiDB-lite"/>
    </source>
</evidence>
<dbReference type="RefSeq" id="WP_213375447.1">
    <property type="nucleotide sequence ID" value="NZ_BSFJ01000026.1"/>
</dbReference>
<proteinExistence type="predicted"/>
<feature type="region of interest" description="Disordered" evidence="1">
    <location>
        <begin position="1"/>
        <end position="93"/>
    </location>
</feature>
<organism evidence="2 3">
    <name type="scientific">Ancylobacter dichloromethanicus</name>
    <dbReference type="NCBI Taxonomy" id="518825"/>
    <lineage>
        <taxon>Bacteria</taxon>
        <taxon>Pseudomonadati</taxon>
        <taxon>Pseudomonadota</taxon>
        <taxon>Alphaproteobacteria</taxon>
        <taxon>Hyphomicrobiales</taxon>
        <taxon>Xanthobacteraceae</taxon>
        <taxon>Ancylobacter</taxon>
    </lineage>
</organism>
<dbReference type="Proteomes" id="UP001143370">
    <property type="component" value="Unassembled WGS sequence"/>
</dbReference>
<name>A0A9W6N067_9HYPH</name>
<protein>
    <submittedName>
        <fullName evidence="2">Uncharacterized protein</fullName>
    </submittedName>
</protein>
<evidence type="ECO:0000313" key="3">
    <source>
        <dbReference type="Proteomes" id="UP001143370"/>
    </source>
</evidence>
<comment type="caution">
    <text evidence="2">The sequence shown here is derived from an EMBL/GenBank/DDBJ whole genome shotgun (WGS) entry which is preliminary data.</text>
</comment>
<accession>A0A9W6N067</accession>
<feature type="compositionally biased region" description="Basic and acidic residues" evidence="1">
    <location>
        <begin position="1"/>
        <end position="21"/>
    </location>
</feature>
<evidence type="ECO:0000313" key="2">
    <source>
        <dbReference type="EMBL" id="GLK73464.1"/>
    </source>
</evidence>
<sequence>MSDPAKDQHPDRPALPRDAFRAQRLVPVGTAEPASKPVIVTPEYEDRAHAPASTAGASQGEPATVAAARPLPRAKVKPEISRNPFDAYGERSSSRPYALRLPDAIDLVVRQIAAEERTHPLRVIDRILHDHLKRIGRLPPPRGA</sequence>
<reference evidence="2" key="2">
    <citation type="submission" date="2023-01" db="EMBL/GenBank/DDBJ databases">
        <authorList>
            <person name="Sun Q."/>
            <person name="Evtushenko L."/>
        </authorList>
    </citation>
    <scope>NUCLEOTIDE SEQUENCE</scope>
    <source>
        <strain evidence="2">VKM B-2484</strain>
    </source>
</reference>